<name>A0AAJ1S2J6_9MYCO</name>
<evidence type="ECO:0000313" key="2">
    <source>
        <dbReference type="Proteomes" id="UP001229081"/>
    </source>
</evidence>
<gene>
    <name evidence="1" type="ORF">QXL92_02735</name>
</gene>
<protein>
    <submittedName>
        <fullName evidence="1">Uncharacterized protein</fullName>
    </submittedName>
</protein>
<reference evidence="1" key="1">
    <citation type="submission" date="2023-06" db="EMBL/GenBank/DDBJ databases">
        <title>Identification of two novel mycobacterium reveal diversities and complexities of Mycobacterium gordonae clade.</title>
        <authorList>
            <person name="Matsumoto Y."/>
            <person name="Nakamura S."/>
            <person name="Motooka D."/>
            <person name="Fukushima K."/>
        </authorList>
    </citation>
    <scope>NUCLEOTIDE SEQUENCE</scope>
    <source>
        <strain evidence="1">TY812</strain>
    </source>
</reference>
<comment type="caution">
    <text evidence="1">The sequence shown here is derived from an EMBL/GenBank/DDBJ whole genome shotgun (WGS) entry which is preliminary data.</text>
</comment>
<dbReference type="EMBL" id="JAUFSA010000001">
    <property type="protein sequence ID" value="MDP7733674.1"/>
    <property type="molecule type" value="Genomic_DNA"/>
</dbReference>
<proteinExistence type="predicted"/>
<dbReference type="RefSeq" id="WP_306255696.1">
    <property type="nucleotide sequence ID" value="NZ_JAUFSA010000001.1"/>
</dbReference>
<dbReference type="Proteomes" id="UP001229081">
    <property type="component" value="Unassembled WGS sequence"/>
</dbReference>
<evidence type="ECO:0000313" key="1">
    <source>
        <dbReference type="EMBL" id="MDP7733674.1"/>
    </source>
</evidence>
<organism evidence="1 2">
    <name type="scientific">Mycobacterium paragordonae</name>
    <dbReference type="NCBI Taxonomy" id="1389713"/>
    <lineage>
        <taxon>Bacteria</taxon>
        <taxon>Bacillati</taxon>
        <taxon>Actinomycetota</taxon>
        <taxon>Actinomycetes</taxon>
        <taxon>Mycobacteriales</taxon>
        <taxon>Mycobacteriaceae</taxon>
        <taxon>Mycobacterium</taxon>
    </lineage>
</organism>
<sequence>MHYRVSALIESDKDEGDFVLYTEGVLAKEFRTADVIDLSVYEVSL</sequence>
<dbReference type="AlphaFoldDB" id="A0AAJ1S2J6"/>
<accession>A0AAJ1S2J6</accession>